<dbReference type="Pfam" id="PF20151">
    <property type="entry name" value="DUF6533"/>
    <property type="match status" value="1"/>
</dbReference>
<dbReference type="InterPro" id="IPR045340">
    <property type="entry name" value="DUF6533"/>
</dbReference>
<feature type="region of interest" description="Disordered" evidence="1">
    <location>
        <begin position="363"/>
        <end position="383"/>
    </location>
</feature>
<accession>A0A8H4QTJ8</accession>
<dbReference type="AlphaFoldDB" id="A0A8H4QTJ8"/>
<evidence type="ECO:0000256" key="2">
    <source>
        <dbReference type="SAM" id="Phobius"/>
    </source>
</evidence>
<keyword evidence="2" id="KW-1133">Transmembrane helix</keyword>
<feature type="domain" description="DUF6533" evidence="3">
    <location>
        <begin position="38"/>
        <end position="81"/>
    </location>
</feature>
<evidence type="ECO:0000313" key="4">
    <source>
        <dbReference type="EMBL" id="KAF4617134.1"/>
    </source>
</evidence>
<proteinExistence type="predicted"/>
<protein>
    <recommendedName>
        <fullName evidence="3">DUF6533 domain-containing protein</fullName>
    </recommendedName>
</protein>
<evidence type="ECO:0000256" key="1">
    <source>
        <dbReference type="SAM" id="MobiDB-lite"/>
    </source>
</evidence>
<sequence>MATCILADGSNITLANPTTPLAFVPADTAFKANIAADFIVVSLTIIVWDILHNLYDDYTLLFKERIRLPTITYFVSRTGALGYAIVKIIFLTIPIKNCQAVELTGLILYAITTSSTALLFYYRVCAVYNNNRYIMVFFFILWLGVVGGTITIIEGVHGSHQGQTEFCINDVDHEYIVTSTIASLINDTMVFLAITYKFGKTNATTNLRKKTRGIRKYINGDSLPAFSRAMLQNSQKYYLIAVTMNAMVLIVFYAASSQRKSPVRVMFIALNNVLVSILACRVFRVQKLAGTRINNMESLIGTYNTELQLGSIAPSSKKRQTVSNFQSGTITDNLNAGDSKVPLPMPGGQIEVSRVVEWAHDYGKADSKNPSGMSLHDHGNGDV</sequence>
<evidence type="ECO:0000313" key="5">
    <source>
        <dbReference type="Proteomes" id="UP000521872"/>
    </source>
</evidence>
<feature type="transmembrane region" description="Helical" evidence="2">
    <location>
        <begin position="103"/>
        <end position="122"/>
    </location>
</feature>
<reference evidence="4 5" key="1">
    <citation type="submission" date="2019-12" db="EMBL/GenBank/DDBJ databases">
        <authorList>
            <person name="Floudas D."/>
            <person name="Bentzer J."/>
            <person name="Ahren D."/>
            <person name="Johansson T."/>
            <person name="Persson P."/>
            <person name="Tunlid A."/>
        </authorList>
    </citation>
    <scope>NUCLEOTIDE SEQUENCE [LARGE SCALE GENOMIC DNA]</scope>
    <source>
        <strain evidence="4 5">CBS 102.39</strain>
    </source>
</reference>
<keyword evidence="2" id="KW-0812">Transmembrane</keyword>
<feature type="transmembrane region" description="Helical" evidence="2">
    <location>
        <begin position="262"/>
        <end position="283"/>
    </location>
</feature>
<feature type="transmembrane region" description="Helical" evidence="2">
    <location>
        <begin position="34"/>
        <end position="51"/>
    </location>
</feature>
<feature type="transmembrane region" description="Helical" evidence="2">
    <location>
        <begin position="237"/>
        <end position="256"/>
    </location>
</feature>
<comment type="caution">
    <text evidence="4">The sequence shown here is derived from an EMBL/GenBank/DDBJ whole genome shotgun (WGS) entry which is preliminary data.</text>
</comment>
<keyword evidence="5" id="KW-1185">Reference proteome</keyword>
<name>A0A8H4QTJ8_9AGAR</name>
<feature type="transmembrane region" description="Helical" evidence="2">
    <location>
        <begin position="71"/>
        <end position="91"/>
    </location>
</feature>
<feature type="transmembrane region" description="Helical" evidence="2">
    <location>
        <begin position="134"/>
        <end position="153"/>
    </location>
</feature>
<dbReference type="EMBL" id="JAACJL010000030">
    <property type="protein sequence ID" value="KAF4617134.1"/>
    <property type="molecule type" value="Genomic_DNA"/>
</dbReference>
<dbReference type="Proteomes" id="UP000521872">
    <property type="component" value="Unassembled WGS sequence"/>
</dbReference>
<gene>
    <name evidence="4" type="ORF">D9613_005770</name>
</gene>
<keyword evidence="2" id="KW-0472">Membrane</keyword>
<evidence type="ECO:0000259" key="3">
    <source>
        <dbReference type="Pfam" id="PF20151"/>
    </source>
</evidence>
<organism evidence="4 5">
    <name type="scientific">Agrocybe pediades</name>
    <dbReference type="NCBI Taxonomy" id="84607"/>
    <lineage>
        <taxon>Eukaryota</taxon>
        <taxon>Fungi</taxon>
        <taxon>Dikarya</taxon>
        <taxon>Basidiomycota</taxon>
        <taxon>Agaricomycotina</taxon>
        <taxon>Agaricomycetes</taxon>
        <taxon>Agaricomycetidae</taxon>
        <taxon>Agaricales</taxon>
        <taxon>Agaricineae</taxon>
        <taxon>Strophariaceae</taxon>
        <taxon>Agrocybe</taxon>
    </lineage>
</organism>